<evidence type="ECO:0000256" key="1">
    <source>
        <dbReference type="ARBA" id="ARBA00022670"/>
    </source>
</evidence>
<evidence type="ECO:0000256" key="3">
    <source>
        <dbReference type="ARBA" id="ARBA00022807"/>
    </source>
</evidence>
<dbReference type="GO" id="GO:0005737">
    <property type="term" value="C:cytoplasm"/>
    <property type="evidence" value="ECO:0007669"/>
    <property type="project" value="TreeGrafter"/>
</dbReference>
<dbReference type="Gene3D" id="3.90.70.10">
    <property type="entry name" value="Cysteine proteinases"/>
    <property type="match status" value="1"/>
</dbReference>
<dbReference type="InterPro" id="IPR000169">
    <property type="entry name" value="Pept_cys_AS"/>
</dbReference>
<dbReference type="RefSeq" id="WP_146309075.1">
    <property type="nucleotide sequence ID" value="NZ_CP041663.1"/>
</dbReference>
<dbReference type="GO" id="GO:0006508">
    <property type="term" value="P:proteolysis"/>
    <property type="evidence" value="ECO:0007669"/>
    <property type="project" value="UniProtKB-KW"/>
</dbReference>
<dbReference type="CDD" id="cd00585">
    <property type="entry name" value="Peptidase_C1B"/>
    <property type="match status" value="1"/>
</dbReference>
<dbReference type="PANTHER" id="PTHR10363">
    <property type="entry name" value="BLEOMYCIN HYDROLASE"/>
    <property type="match status" value="1"/>
</dbReference>
<dbReference type="OrthoDB" id="1111399at2"/>
<dbReference type="AlphaFoldDB" id="A0A5B8JC32"/>
<dbReference type="GO" id="GO:0070005">
    <property type="term" value="F:cysteine-type aminopeptidase activity"/>
    <property type="evidence" value="ECO:0007669"/>
    <property type="project" value="InterPro"/>
</dbReference>
<dbReference type="InterPro" id="IPR004134">
    <property type="entry name" value="Peptidase_C1B"/>
</dbReference>
<dbReference type="SUPFAM" id="SSF54001">
    <property type="entry name" value="Cysteine proteinases"/>
    <property type="match status" value="1"/>
</dbReference>
<feature type="active site" evidence="5">
    <location>
        <position position="68"/>
    </location>
</feature>
<dbReference type="GO" id="GO:0043418">
    <property type="term" value="P:homocysteine catabolic process"/>
    <property type="evidence" value="ECO:0007669"/>
    <property type="project" value="TreeGrafter"/>
</dbReference>
<sequence length="438" mass="51164">MEITQELLKKFNSKYSKSKSNKIIENTIVKNGIDASTINHDTIKKHNFVFNVETEKGEITNQKNSGRCWIFASLNMARIIVMKKFNIENIELSQNYLAFYDKLEKANTFLENIELTKNLDISNHLVQQFLSSPAPDGGYWEYFQSLVTKYGVVPKEAMPETFQSERTFELNDHLFLRLRKYAKLIRETNSKEEIEQLKETCLNEVYDILCKCLGIPPKKFNFEYKDKDKKYKKINNITPNEFFEKYIGKEFTDKVDIIHDPRNIYKHGSAFVLKYAYSVLNKNEVKMINVPLQELKNATINSLKDGNPVWFGCDVGKYSNSKLGIMDTDLFNYNDIFSDTSDFTKADRLQYRESGLSHAMSFVGMNLDKKNNVTNWMVENSWGSDSGKKGIFSMSDKWFDEFNYSVIVDKKYVDELYLKTAEKEIIEIEPWDVLCKFN</sequence>
<protein>
    <recommendedName>
        <fullName evidence="4">Aminopeptidase</fullName>
    </recommendedName>
</protein>
<feature type="active site" evidence="5">
    <location>
        <position position="380"/>
    </location>
</feature>
<name>A0A5B8JC32_9MOLU</name>
<gene>
    <name evidence="6" type="ORF">FOY43_03085</name>
</gene>
<evidence type="ECO:0000256" key="2">
    <source>
        <dbReference type="ARBA" id="ARBA00022801"/>
    </source>
</evidence>
<dbReference type="Proteomes" id="UP000317512">
    <property type="component" value="Chromosome"/>
</dbReference>
<keyword evidence="2 4" id="KW-0378">Hydrolase</keyword>
<feature type="active site" evidence="5">
    <location>
        <position position="358"/>
    </location>
</feature>
<organism evidence="6 7">
    <name type="scientific">Mycoplasma anserisalpingitidis</name>
    <dbReference type="NCBI Taxonomy" id="519450"/>
    <lineage>
        <taxon>Bacteria</taxon>
        <taxon>Bacillati</taxon>
        <taxon>Mycoplasmatota</taxon>
        <taxon>Mollicutes</taxon>
        <taxon>Mycoplasmataceae</taxon>
        <taxon>Mycoplasma</taxon>
    </lineage>
</organism>
<dbReference type="InterPro" id="IPR038765">
    <property type="entry name" value="Papain-like_cys_pep_sf"/>
</dbReference>
<evidence type="ECO:0000313" key="7">
    <source>
        <dbReference type="Proteomes" id="UP000317512"/>
    </source>
</evidence>
<dbReference type="Pfam" id="PF03051">
    <property type="entry name" value="Peptidase_C1_2"/>
    <property type="match status" value="1"/>
</dbReference>
<evidence type="ECO:0000256" key="4">
    <source>
        <dbReference type="PIRNR" id="PIRNR005700"/>
    </source>
</evidence>
<accession>A0A5B8JC32</accession>
<dbReference type="PANTHER" id="PTHR10363:SF2">
    <property type="entry name" value="BLEOMYCIN HYDROLASE"/>
    <property type="match status" value="1"/>
</dbReference>
<dbReference type="PIRSF" id="PIRSF005700">
    <property type="entry name" value="PepC"/>
    <property type="match status" value="1"/>
</dbReference>
<dbReference type="EMBL" id="CP041663">
    <property type="protein sequence ID" value="QDY88622.1"/>
    <property type="molecule type" value="Genomic_DNA"/>
</dbReference>
<evidence type="ECO:0000313" key="6">
    <source>
        <dbReference type="EMBL" id="QDY88622.1"/>
    </source>
</evidence>
<reference evidence="7" key="1">
    <citation type="submission" date="2019-07" db="EMBL/GenBank/DDBJ databases">
        <title>Complete genome sequences of three Mycoplasma sp. 1220 strains.</title>
        <authorList>
            <person name="Grozner D."/>
            <person name="Forro B."/>
            <person name="Kovacs A.B."/>
            <person name="Marton S."/>
            <person name="Banyai K."/>
            <person name="Kreizinger Z."/>
            <person name="Sulyok K.M."/>
            <person name="Gyuranecz M."/>
        </authorList>
    </citation>
    <scope>NUCLEOTIDE SEQUENCE [LARGE SCALE GENOMIC DNA]</scope>
    <source>
        <strain evidence="7">MYCAV93</strain>
    </source>
</reference>
<keyword evidence="4" id="KW-0031">Aminopeptidase</keyword>
<keyword evidence="1 4" id="KW-0645">Protease</keyword>
<dbReference type="PROSITE" id="PS00139">
    <property type="entry name" value="THIOL_PROTEASE_CYS"/>
    <property type="match status" value="1"/>
</dbReference>
<dbReference type="GO" id="GO:0009636">
    <property type="term" value="P:response to toxic substance"/>
    <property type="evidence" value="ECO:0007669"/>
    <property type="project" value="TreeGrafter"/>
</dbReference>
<keyword evidence="3 4" id="KW-0788">Thiol protease</keyword>
<comment type="similarity">
    <text evidence="4">Belongs to the peptidase C1 family.</text>
</comment>
<proteinExistence type="inferred from homology"/>
<evidence type="ECO:0000256" key="5">
    <source>
        <dbReference type="PIRSR" id="PIRSR005700-1"/>
    </source>
</evidence>